<reference evidence="2" key="1">
    <citation type="journal article" date="2011" name="Proc. Natl. Acad. Sci. U.S.A.">
        <title>Obligate biotrophy features unraveled by the genomic analysis of rust fungi.</title>
        <authorList>
            <person name="Duplessis S."/>
            <person name="Cuomo C.A."/>
            <person name="Lin Y.-C."/>
            <person name="Aerts A."/>
            <person name="Tisserant E."/>
            <person name="Veneault-Fourrey C."/>
            <person name="Joly D.L."/>
            <person name="Hacquard S."/>
            <person name="Amselem J."/>
            <person name="Cantarel B.L."/>
            <person name="Chiu R."/>
            <person name="Coutinho P.M."/>
            <person name="Feau N."/>
            <person name="Field M."/>
            <person name="Frey P."/>
            <person name="Gelhaye E."/>
            <person name="Goldberg J."/>
            <person name="Grabherr M.G."/>
            <person name="Kodira C.D."/>
            <person name="Kohler A."/>
            <person name="Kuees U."/>
            <person name="Lindquist E.A."/>
            <person name="Lucas S.M."/>
            <person name="Mago R."/>
            <person name="Mauceli E."/>
            <person name="Morin E."/>
            <person name="Murat C."/>
            <person name="Pangilinan J.L."/>
            <person name="Park R."/>
            <person name="Pearson M."/>
            <person name="Quesneville H."/>
            <person name="Rouhier N."/>
            <person name="Sakthikumar S."/>
            <person name="Salamov A.A."/>
            <person name="Schmutz J."/>
            <person name="Selles B."/>
            <person name="Shapiro H."/>
            <person name="Tanguay P."/>
            <person name="Tuskan G.A."/>
            <person name="Henrissat B."/>
            <person name="Van de Peer Y."/>
            <person name="Rouze P."/>
            <person name="Ellis J.G."/>
            <person name="Dodds P.N."/>
            <person name="Schein J.E."/>
            <person name="Zhong S."/>
            <person name="Hamelin R.C."/>
            <person name="Grigoriev I.V."/>
            <person name="Szabo L.J."/>
            <person name="Martin F."/>
        </authorList>
    </citation>
    <scope>NUCLEOTIDE SEQUENCE [LARGE SCALE GENOMIC DNA]</scope>
    <source>
        <strain evidence="2">98AG31 / pathotype 3-4-7</strain>
    </source>
</reference>
<proteinExistence type="predicted"/>
<keyword evidence="2" id="KW-1185">Reference proteome</keyword>
<dbReference type="Proteomes" id="UP000001072">
    <property type="component" value="Unassembled WGS sequence"/>
</dbReference>
<dbReference type="RefSeq" id="XP_007404821.1">
    <property type="nucleotide sequence ID" value="XM_007404759.1"/>
</dbReference>
<dbReference type="EMBL" id="GL883091">
    <property type="protein sequence ID" value="EGG12446.1"/>
    <property type="molecule type" value="Genomic_DNA"/>
</dbReference>
<sequence>MSINIYGNITLVGNSSITTTRISRRRPRCQQTRPEVEDLAIGNVPNEDAAVEHQHQAIEHQPHVLERPEVEDLAIANVPNEDVAVEHQNQEIELQPHVLEHQPPLRQNHQVAQQPRRNNRPLQRRSSRIARRANLIRRPIRRRRLPLPSVHEDPYFWTSIWSLPPNLRMYLSPEWQPVWCTQNLLRQILWHFKPNLQIPCGTLKAELIELFQSHVVYHYGAYYGI</sequence>
<evidence type="ECO:0000313" key="1">
    <source>
        <dbReference type="EMBL" id="EGG12446.1"/>
    </source>
</evidence>
<dbReference type="HOGENOM" id="CLU_076405_0_0_1"/>
<evidence type="ECO:0000313" key="2">
    <source>
        <dbReference type="Proteomes" id="UP000001072"/>
    </source>
</evidence>
<dbReference type="InParanoid" id="F4R6K8"/>
<protein>
    <submittedName>
        <fullName evidence="1">Uncharacterized protein</fullName>
    </submittedName>
</protein>
<organism evidence="2">
    <name type="scientific">Melampsora larici-populina (strain 98AG31 / pathotype 3-4-7)</name>
    <name type="common">Poplar leaf rust fungus</name>
    <dbReference type="NCBI Taxonomy" id="747676"/>
    <lineage>
        <taxon>Eukaryota</taxon>
        <taxon>Fungi</taxon>
        <taxon>Dikarya</taxon>
        <taxon>Basidiomycota</taxon>
        <taxon>Pucciniomycotina</taxon>
        <taxon>Pucciniomycetes</taxon>
        <taxon>Pucciniales</taxon>
        <taxon>Melampsoraceae</taxon>
        <taxon>Melampsora</taxon>
    </lineage>
</organism>
<dbReference type="eggNOG" id="ENOG502QZJN">
    <property type="taxonomic scope" value="Eukaryota"/>
</dbReference>
<dbReference type="AlphaFoldDB" id="F4R6K8"/>
<dbReference type="GeneID" id="18929262"/>
<name>F4R6K8_MELLP</name>
<accession>F4R6K8</accession>
<gene>
    <name evidence="1" type="ORF">MELLADRAFT_58969</name>
</gene>
<dbReference type="VEuPathDB" id="FungiDB:MELLADRAFT_58969"/>
<dbReference type="KEGG" id="mlr:MELLADRAFT_58969"/>